<dbReference type="OrthoDB" id="9814509at2"/>
<dbReference type="InterPro" id="IPR038058">
    <property type="entry name" value="PhnH-like_sp"/>
</dbReference>
<protein>
    <submittedName>
        <fullName evidence="1">Phosphonate C-P lyase system protein PhnH</fullName>
    </submittedName>
</protein>
<dbReference type="GO" id="GO:0016829">
    <property type="term" value="F:lyase activity"/>
    <property type="evidence" value="ECO:0007669"/>
    <property type="project" value="UniProtKB-KW"/>
</dbReference>
<accession>A0A2G1VGH2</accession>
<dbReference type="NCBIfam" id="TIGR03292">
    <property type="entry name" value="PhnH_redo"/>
    <property type="match status" value="1"/>
</dbReference>
<dbReference type="GO" id="GO:0019634">
    <property type="term" value="P:organic phosphonate metabolic process"/>
    <property type="evidence" value="ECO:0007669"/>
    <property type="project" value="InterPro"/>
</dbReference>
<reference evidence="1 2" key="1">
    <citation type="submission" date="2017-09" db="EMBL/GenBank/DDBJ databases">
        <title>The draft genome sequences of Marinobacter guineae M3B.</title>
        <authorList>
            <person name="Cao J."/>
        </authorList>
    </citation>
    <scope>NUCLEOTIDE SEQUENCE [LARGE SCALE GENOMIC DNA]</scope>
    <source>
        <strain evidence="1 2">M3B</strain>
    </source>
</reference>
<gene>
    <name evidence="1" type="primary">phnH</name>
    <name evidence="1" type="ORF">CLH62_09150</name>
</gene>
<keyword evidence="1" id="KW-0456">Lyase</keyword>
<dbReference type="EMBL" id="NTFI01000002">
    <property type="protein sequence ID" value="PHQ25762.1"/>
    <property type="molecule type" value="Genomic_DNA"/>
</dbReference>
<comment type="caution">
    <text evidence="1">The sequence shown here is derived from an EMBL/GenBank/DDBJ whole genome shotgun (WGS) entry which is preliminary data.</text>
</comment>
<dbReference type="RefSeq" id="WP_099617860.1">
    <property type="nucleotide sequence ID" value="NZ_KZ319340.1"/>
</dbReference>
<dbReference type="InterPro" id="IPR008772">
    <property type="entry name" value="Phosphonate_metab_PhnH"/>
</dbReference>
<dbReference type="Pfam" id="PF05845">
    <property type="entry name" value="PhnH"/>
    <property type="match status" value="1"/>
</dbReference>
<keyword evidence="2" id="KW-1185">Reference proteome</keyword>
<sequence>MTTNKESRPSVTPPLSLAGLCAGFDDPVQQSQQVFRRALTALSEPGTLQTVPVSDTPTGINTASYQLCLALLDAETPLWIAPPLRTDALVSALRFHCGCRIVDTPGLAEFALTLPDFDGDLTRFAQGSHEYPDRSTTLIVQVESLESAGDWTLSGPGIEGVRKVRIAGLDPRWPGMLADNRRRFPCGVDLLFTAGTGLMGLPRTTRVEV</sequence>
<dbReference type="AlphaFoldDB" id="A0A2G1VGH2"/>
<dbReference type="Gene3D" id="3.40.50.11310">
    <property type="entry name" value="Bacterial phosphonate metabolism protein PhnH"/>
    <property type="match status" value="1"/>
</dbReference>
<dbReference type="PIRSF" id="PIRSF020680">
    <property type="entry name" value="PhnH"/>
    <property type="match status" value="1"/>
</dbReference>
<name>A0A2G1VGH2_9GAMM</name>
<evidence type="ECO:0000313" key="1">
    <source>
        <dbReference type="EMBL" id="PHQ25762.1"/>
    </source>
</evidence>
<dbReference type="SUPFAM" id="SSF159709">
    <property type="entry name" value="PhnH-like"/>
    <property type="match status" value="1"/>
</dbReference>
<evidence type="ECO:0000313" key="2">
    <source>
        <dbReference type="Proteomes" id="UP000229044"/>
    </source>
</evidence>
<organism evidence="1 2">
    <name type="scientific">Marinobacter guineae</name>
    <dbReference type="NCBI Taxonomy" id="432303"/>
    <lineage>
        <taxon>Bacteria</taxon>
        <taxon>Pseudomonadati</taxon>
        <taxon>Pseudomonadota</taxon>
        <taxon>Gammaproteobacteria</taxon>
        <taxon>Pseudomonadales</taxon>
        <taxon>Marinobacteraceae</taxon>
        <taxon>Marinobacter</taxon>
    </lineage>
</organism>
<dbReference type="Proteomes" id="UP000229044">
    <property type="component" value="Unassembled WGS sequence"/>
</dbReference>
<proteinExistence type="predicted"/>